<dbReference type="RefSeq" id="WP_345925643.1">
    <property type="nucleotide sequence ID" value="NZ_JBDIVF010000002.1"/>
</dbReference>
<dbReference type="EMBL" id="JBEWLZ010000003">
    <property type="protein sequence ID" value="MET1489349.1"/>
    <property type="molecule type" value="Genomic_DNA"/>
</dbReference>
<gene>
    <name evidence="1" type="ORF">ABVT11_05890</name>
</gene>
<dbReference type="Pfam" id="PF02810">
    <property type="entry name" value="SEC-C"/>
    <property type="match status" value="1"/>
</dbReference>
<evidence type="ECO:0000313" key="2">
    <source>
        <dbReference type="Proteomes" id="UP001548590"/>
    </source>
</evidence>
<comment type="caution">
    <text evidence="1">The sequence shown here is derived from an EMBL/GenBank/DDBJ whole genome shotgun (WGS) entry which is preliminary data.</text>
</comment>
<keyword evidence="2" id="KW-1185">Reference proteome</keyword>
<sequence>MRGAVFTMCFNENLFLPIWLAHYGRLFGPENCFVIDDGSTDGSSRDGRIRNLVTRQRAPLDEDDRAALVSHFHAELLQHYDYVLFTDTDELIVLDPACGTDLHEYLAATPFSHKTPAGFDVIHHHRVEPALQLEGSLFAQRGYLRYRTDYCKTLISARPIRWIAGFHGASLPPAPDDNLFLFHLRAVDHEASRRRIRVLNQIRFSDNSLRKVHGLHFRWDEATYLAHIYDAAEEDFERARICDLAAYRREHAADTGEILRIPERFADSIVLCTGMPGEPAATPPASIGRALLEGMFDTATGRMVREVPGRRRNDPCPCGSGEKLKHCHGALG</sequence>
<organism evidence="1 2">
    <name type="scientific">Uliginosibacterium paludis</name>
    <dbReference type="NCBI Taxonomy" id="1615952"/>
    <lineage>
        <taxon>Bacteria</taxon>
        <taxon>Pseudomonadati</taxon>
        <taxon>Pseudomonadota</taxon>
        <taxon>Betaproteobacteria</taxon>
        <taxon>Rhodocyclales</taxon>
        <taxon>Zoogloeaceae</taxon>
        <taxon>Uliginosibacterium</taxon>
    </lineage>
</organism>
<name>A0ABV2CN72_9RHOO</name>
<dbReference type="Proteomes" id="UP001548590">
    <property type="component" value="Unassembled WGS sequence"/>
</dbReference>
<protein>
    <submittedName>
        <fullName evidence="1">Glycosyltransferase family 2 protein</fullName>
    </submittedName>
</protein>
<dbReference type="Gene3D" id="3.10.450.50">
    <property type="match status" value="1"/>
</dbReference>
<proteinExistence type="predicted"/>
<evidence type="ECO:0000313" key="1">
    <source>
        <dbReference type="EMBL" id="MET1489349.1"/>
    </source>
</evidence>
<accession>A0ABV2CN72</accession>
<dbReference type="SUPFAM" id="SSF103642">
    <property type="entry name" value="Sec-C motif"/>
    <property type="match status" value="1"/>
</dbReference>
<dbReference type="Pfam" id="PF13704">
    <property type="entry name" value="Glyco_tranf_2_4"/>
    <property type="match status" value="1"/>
</dbReference>
<dbReference type="InterPro" id="IPR004027">
    <property type="entry name" value="SEC_C_motif"/>
</dbReference>
<reference evidence="1 2" key="1">
    <citation type="submission" date="2024-07" db="EMBL/GenBank/DDBJ databases">
        <title>Uliginosibacterium paludis KCTC:42655.</title>
        <authorList>
            <person name="Kim M.K."/>
        </authorList>
    </citation>
    <scope>NUCLEOTIDE SEQUENCE [LARGE SCALE GENOMIC DNA]</scope>
    <source>
        <strain evidence="1 2">KCTC 42655</strain>
    </source>
</reference>